<dbReference type="InterPro" id="IPR003445">
    <property type="entry name" value="Cat_transpt"/>
</dbReference>
<evidence type="ECO:0000256" key="2">
    <source>
        <dbReference type="ARBA" id="ARBA00022448"/>
    </source>
</evidence>
<keyword evidence="2" id="KW-0813">Transport</keyword>
<keyword evidence="7 8" id="KW-0472">Membrane</keyword>
<keyword evidence="3" id="KW-1003">Cell membrane</keyword>
<evidence type="ECO:0000256" key="7">
    <source>
        <dbReference type="ARBA" id="ARBA00023136"/>
    </source>
</evidence>
<evidence type="ECO:0000256" key="8">
    <source>
        <dbReference type="SAM" id="Phobius"/>
    </source>
</evidence>
<name>A0ABW3RJZ2_9SPHI</name>
<evidence type="ECO:0000256" key="3">
    <source>
        <dbReference type="ARBA" id="ARBA00022475"/>
    </source>
</evidence>
<feature type="transmembrane region" description="Helical" evidence="8">
    <location>
        <begin position="103"/>
        <end position="124"/>
    </location>
</feature>
<organism evidence="9 10">
    <name type="scientific">Sphingobacterium daejeonense</name>
    <dbReference type="NCBI Taxonomy" id="371142"/>
    <lineage>
        <taxon>Bacteria</taxon>
        <taxon>Pseudomonadati</taxon>
        <taxon>Bacteroidota</taxon>
        <taxon>Sphingobacteriia</taxon>
        <taxon>Sphingobacteriales</taxon>
        <taxon>Sphingobacteriaceae</taxon>
        <taxon>Sphingobacterium</taxon>
    </lineage>
</organism>
<evidence type="ECO:0000256" key="4">
    <source>
        <dbReference type="ARBA" id="ARBA00022692"/>
    </source>
</evidence>
<feature type="transmembrane region" description="Helical" evidence="8">
    <location>
        <begin position="63"/>
        <end position="82"/>
    </location>
</feature>
<evidence type="ECO:0000313" key="9">
    <source>
        <dbReference type="EMBL" id="MFD1165242.1"/>
    </source>
</evidence>
<dbReference type="EMBL" id="JBHTKY010000006">
    <property type="protein sequence ID" value="MFD1165242.1"/>
    <property type="molecule type" value="Genomic_DNA"/>
</dbReference>
<dbReference type="PANTHER" id="PTHR32024">
    <property type="entry name" value="TRK SYSTEM POTASSIUM UPTAKE PROTEIN TRKG-RELATED"/>
    <property type="match status" value="1"/>
</dbReference>
<gene>
    <name evidence="9" type="ORF">ACFQ2C_06450</name>
</gene>
<feature type="transmembrane region" description="Helical" evidence="8">
    <location>
        <begin position="38"/>
        <end position="57"/>
    </location>
</feature>
<dbReference type="Pfam" id="PF02386">
    <property type="entry name" value="TrkH"/>
    <property type="match status" value="1"/>
</dbReference>
<evidence type="ECO:0000256" key="6">
    <source>
        <dbReference type="ARBA" id="ARBA00023065"/>
    </source>
</evidence>
<protein>
    <submittedName>
        <fullName evidence="9">Potassium transporter TrkG</fullName>
    </submittedName>
</protein>
<accession>A0ABW3RJZ2</accession>
<keyword evidence="6" id="KW-0406">Ion transport</keyword>
<dbReference type="Proteomes" id="UP001597205">
    <property type="component" value="Unassembled WGS sequence"/>
</dbReference>
<sequence length="199" mass="22031">MQWSVDGKYQGDIGWIDSDRFHTTATTPRTAGFNSVDFGALQFSSVLFIILLMWIGASPNSTGGGIKTSTFAVAVLNVLSLARGKDRTEVFRREISGISQQRAFATMFLSLMTIGMGVFAISFFEPQRPLVDIAFECFSAYSTVGLSLGATPELVLGSKIVIIFFLFIGRVTTLSVLIAFIKKTRYTHYRYAQEELTVY</sequence>
<proteinExistence type="predicted"/>
<comment type="subcellular location">
    <subcellularLocation>
        <location evidence="1">Cell membrane</location>
        <topology evidence="1">Multi-pass membrane protein</topology>
    </subcellularLocation>
</comment>
<keyword evidence="10" id="KW-1185">Reference proteome</keyword>
<keyword evidence="4 8" id="KW-0812">Transmembrane</keyword>
<comment type="caution">
    <text evidence="9">The sequence shown here is derived from an EMBL/GenBank/DDBJ whole genome shotgun (WGS) entry which is preliminary data.</text>
</comment>
<dbReference type="PANTHER" id="PTHR32024:SF1">
    <property type="entry name" value="KTR SYSTEM POTASSIUM UPTAKE PROTEIN B"/>
    <property type="match status" value="1"/>
</dbReference>
<evidence type="ECO:0000256" key="1">
    <source>
        <dbReference type="ARBA" id="ARBA00004651"/>
    </source>
</evidence>
<dbReference type="RefSeq" id="WP_380895219.1">
    <property type="nucleotide sequence ID" value="NZ_JBHTKY010000006.1"/>
</dbReference>
<feature type="transmembrane region" description="Helical" evidence="8">
    <location>
        <begin position="160"/>
        <end position="181"/>
    </location>
</feature>
<evidence type="ECO:0000313" key="10">
    <source>
        <dbReference type="Proteomes" id="UP001597205"/>
    </source>
</evidence>
<evidence type="ECO:0000256" key="5">
    <source>
        <dbReference type="ARBA" id="ARBA00022989"/>
    </source>
</evidence>
<keyword evidence="5 8" id="KW-1133">Transmembrane helix</keyword>
<reference evidence="10" key="1">
    <citation type="journal article" date="2019" name="Int. J. Syst. Evol. Microbiol.">
        <title>The Global Catalogue of Microorganisms (GCM) 10K type strain sequencing project: providing services to taxonomists for standard genome sequencing and annotation.</title>
        <authorList>
            <consortium name="The Broad Institute Genomics Platform"/>
            <consortium name="The Broad Institute Genome Sequencing Center for Infectious Disease"/>
            <person name="Wu L."/>
            <person name="Ma J."/>
        </authorList>
    </citation>
    <scope>NUCLEOTIDE SEQUENCE [LARGE SCALE GENOMIC DNA]</scope>
    <source>
        <strain evidence="10">CCUG 52468</strain>
    </source>
</reference>